<dbReference type="PROSITE" id="PS50082">
    <property type="entry name" value="WD_REPEATS_2"/>
    <property type="match status" value="6"/>
</dbReference>
<feature type="repeat" description="WD" evidence="7">
    <location>
        <begin position="510"/>
        <end position="536"/>
    </location>
</feature>
<feature type="region of interest" description="Disordered" evidence="8">
    <location>
        <begin position="114"/>
        <end position="226"/>
    </location>
</feature>
<evidence type="ECO:0000256" key="5">
    <source>
        <dbReference type="ARBA" id="ARBA00023163"/>
    </source>
</evidence>
<feature type="compositionally biased region" description="Low complexity" evidence="8">
    <location>
        <begin position="139"/>
        <end position="154"/>
    </location>
</feature>
<reference evidence="10" key="1">
    <citation type="submission" date="2020-05" db="EMBL/GenBank/DDBJ databases">
        <title>Phylogenomic resolution of chytrid fungi.</title>
        <authorList>
            <person name="Stajich J.E."/>
            <person name="Amses K."/>
            <person name="Simmons R."/>
            <person name="Seto K."/>
            <person name="Myers J."/>
            <person name="Bonds A."/>
            <person name="Quandt C.A."/>
            <person name="Barry K."/>
            <person name="Liu P."/>
            <person name="Grigoriev I."/>
            <person name="Longcore J.E."/>
            <person name="James T.Y."/>
        </authorList>
    </citation>
    <scope>NUCLEOTIDE SEQUENCE</scope>
    <source>
        <strain evidence="10">JEL0513</strain>
    </source>
</reference>
<gene>
    <name evidence="10" type="ORF">HK100_011293</name>
</gene>
<comment type="caution">
    <text evidence="10">The sequence shown here is derived from an EMBL/GenBank/DDBJ whole genome shotgun (WGS) entry which is preliminary data.</text>
</comment>
<dbReference type="PROSITE" id="PS50896">
    <property type="entry name" value="LISH"/>
    <property type="match status" value="1"/>
</dbReference>
<evidence type="ECO:0000256" key="2">
    <source>
        <dbReference type="ARBA" id="ARBA00022574"/>
    </source>
</evidence>
<dbReference type="InterPro" id="IPR019775">
    <property type="entry name" value="WD40_repeat_CS"/>
</dbReference>
<keyword evidence="6" id="KW-0539">Nucleus</keyword>
<dbReference type="Proteomes" id="UP001211907">
    <property type="component" value="Unassembled WGS sequence"/>
</dbReference>
<dbReference type="GO" id="GO:0006357">
    <property type="term" value="P:regulation of transcription by RNA polymerase II"/>
    <property type="evidence" value="ECO:0007669"/>
    <property type="project" value="TreeGrafter"/>
</dbReference>
<accession>A0AAD5T1F8</accession>
<evidence type="ECO:0000256" key="6">
    <source>
        <dbReference type="ARBA" id="ARBA00023242"/>
    </source>
</evidence>
<dbReference type="InterPro" id="IPR020472">
    <property type="entry name" value="WD40_PAC1"/>
</dbReference>
<dbReference type="PANTHER" id="PTHR22846">
    <property type="entry name" value="WD40 REPEAT PROTEIN"/>
    <property type="match status" value="1"/>
</dbReference>
<comment type="subcellular location">
    <subcellularLocation>
        <location evidence="1">Nucleus</location>
    </subcellularLocation>
</comment>
<feature type="repeat" description="WD" evidence="7">
    <location>
        <begin position="346"/>
        <end position="387"/>
    </location>
</feature>
<dbReference type="GO" id="GO:0003714">
    <property type="term" value="F:transcription corepressor activity"/>
    <property type="evidence" value="ECO:0007669"/>
    <property type="project" value="InterPro"/>
</dbReference>
<dbReference type="InterPro" id="IPR006594">
    <property type="entry name" value="LisH"/>
</dbReference>
<dbReference type="GO" id="GO:0000118">
    <property type="term" value="C:histone deacetylase complex"/>
    <property type="evidence" value="ECO:0007669"/>
    <property type="project" value="TreeGrafter"/>
</dbReference>
<dbReference type="Gene3D" id="2.130.10.10">
    <property type="entry name" value="YVTN repeat-like/Quinoprotein amine dehydrogenase"/>
    <property type="match status" value="1"/>
</dbReference>
<dbReference type="PROSITE" id="PS00678">
    <property type="entry name" value="WD_REPEATS_1"/>
    <property type="match status" value="1"/>
</dbReference>
<evidence type="ECO:0000256" key="1">
    <source>
        <dbReference type="ARBA" id="ARBA00004123"/>
    </source>
</evidence>
<organism evidence="10 11">
    <name type="scientific">Physocladia obscura</name>
    <dbReference type="NCBI Taxonomy" id="109957"/>
    <lineage>
        <taxon>Eukaryota</taxon>
        <taxon>Fungi</taxon>
        <taxon>Fungi incertae sedis</taxon>
        <taxon>Chytridiomycota</taxon>
        <taxon>Chytridiomycota incertae sedis</taxon>
        <taxon>Chytridiomycetes</taxon>
        <taxon>Chytridiales</taxon>
        <taxon>Chytriomycetaceae</taxon>
        <taxon>Physocladia</taxon>
    </lineage>
</organism>
<feature type="domain" description="Anaphase-promoting complex subunit 4-like WD40" evidence="9">
    <location>
        <begin position="316"/>
        <end position="402"/>
    </location>
</feature>
<dbReference type="InterPro" id="IPR024977">
    <property type="entry name" value="Apc4-like_WD40_dom"/>
</dbReference>
<dbReference type="InterPro" id="IPR015943">
    <property type="entry name" value="WD40/YVTN_repeat-like_dom_sf"/>
</dbReference>
<evidence type="ECO:0000259" key="9">
    <source>
        <dbReference type="Pfam" id="PF12894"/>
    </source>
</evidence>
<sequence>MSITSDDVNYLVYRYLLESGFTHSSFAFANEAAVHTRDYLRHHHAAGQPPAQLLPSMLAPDAVKSARVQPGALIAFLQKGLLYQEVETHTLEDGSSKRCSVPFSLTHPHECIIDKDPLSSSSASDPMDEDPSFSGTVPTSAAALAASSSSTANNDDSKIPNNTAVNNKSAKRDKRDAKKSERTERRSRKDATSLIGGSGSVGVSSGSGAGGSSSMDVSVSNEEDESNLATASEVTIYRPSIAAGDPPVGAVYCIGWNPRVMLLAAGSQDGKVRLWRVAGDSSSEGVVSECTVTLEHANEGEENGVTSLDWHVCPFAYIPQGTLIASGSVNGSVKIWQKSGELKHTLARHTSTVFTLKFNRKGDLLGSASADSTVMIWDTVSGDLRQQFQCHEGAVLDLDWKDDITFATSSSDKHIYVCRMGMLEPMRTYAGHSGDVNAIAWDASAQLLASCSDDHSVKIWTMDTDSSPLFNLSGHRLEVFCLRWAPLVVSSALNTTGAGAGTTTGSSTTNNRILATGSFDSTIRIWDTTTGRCLQVLEKHTSQVSTLSFSADGAFLASGGFDNVFNVWRCRDWSLVKSFRGLESVFEVCWGVKGDKVSVCFNDGVVAVVHLASFRDR</sequence>
<evidence type="ECO:0000313" key="11">
    <source>
        <dbReference type="Proteomes" id="UP001211907"/>
    </source>
</evidence>
<dbReference type="Pfam" id="PF00400">
    <property type="entry name" value="WD40"/>
    <property type="match status" value="4"/>
</dbReference>
<evidence type="ECO:0000256" key="8">
    <source>
        <dbReference type="SAM" id="MobiDB-lite"/>
    </source>
</evidence>
<evidence type="ECO:0000256" key="7">
    <source>
        <dbReference type="PROSITE-ProRule" id="PRU00221"/>
    </source>
</evidence>
<dbReference type="Gene3D" id="1.20.960.30">
    <property type="match status" value="1"/>
</dbReference>
<evidence type="ECO:0000313" key="10">
    <source>
        <dbReference type="EMBL" id="KAJ3124293.1"/>
    </source>
</evidence>
<dbReference type="FunFam" id="2.130.10.10:FF:000218">
    <property type="entry name" value="WD40 repeat-containing protein HOS15"/>
    <property type="match status" value="1"/>
</dbReference>
<feature type="repeat" description="WD" evidence="7">
    <location>
        <begin position="315"/>
        <end position="337"/>
    </location>
</feature>
<feature type="repeat" description="WD" evidence="7">
    <location>
        <begin position="429"/>
        <end position="470"/>
    </location>
</feature>
<keyword evidence="2 7" id="KW-0853">WD repeat</keyword>
<dbReference type="InterPro" id="IPR036322">
    <property type="entry name" value="WD40_repeat_dom_sf"/>
</dbReference>
<name>A0AAD5T1F8_9FUNG</name>
<dbReference type="SUPFAM" id="SSF50978">
    <property type="entry name" value="WD40 repeat-like"/>
    <property type="match status" value="1"/>
</dbReference>
<dbReference type="CDD" id="cd00200">
    <property type="entry name" value="WD40"/>
    <property type="match status" value="1"/>
</dbReference>
<dbReference type="SMART" id="SM00667">
    <property type="entry name" value="LisH"/>
    <property type="match status" value="1"/>
</dbReference>
<keyword evidence="11" id="KW-1185">Reference proteome</keyword>
<feature type="compositionally biased region" description="Basic and acidic residues" evidence="8">
    <location>
        <begin position="173"/>
        <end position="191"/>
    </location>
</feature>
<feature type="repeat" description="WD" evidence="7">
    <location>
        <begin position="537"/>
        <end position="578"/>
    </location>
</feature>
<feature type="compositionally biased region" description="Gly residues" evidence="8">
    <location>
        <begin position="196"/>
        <end position="211"/>
    </location>
</feature>
<protein>
    <recommendedName>
        <fullName evidence="9">Anaphase-promoting complex subunit 4-like WD40 domain-containing protein</fullName>
    </recommendedName>
</protein>
<dbReference type="EMBL" id="JADGJH010000681">
    <property type="protein sequence ID" value="KAJ3124293.1"/>
    <property type="molecule type" value="Genomic_DNA"/>
</dbReference>
<dbReference type="PROSITE" id="PS50294">
    <property type="entry name" value="WD_REPEATS_REGION"/>
    <property type="match status" value="3"/>
</dbReference>
<evidence type="ECO:0000256" key="3">
    <source>
        <dbReference type="ARBA" id="ARBA00022737"/>
    </source>
</evidence>
<proteinExistence type="predicted"/>
<evidence type="ECO:0000256" key="4">
    <source>
        <dbReference type="ARBA" id="ARBA00023015"/>
    </source>
</evidence>
<feature type="repeat" description="WD" evidence="7">
    <location>
        <begin position="251"/>
        <end position="277"/>
    </location>
</feature>
<dbReference type="InterPro" id="IPR045183">
    <property type="entry name" value="Ebi-like"/>
</dbReference>
<keyword evidence="5" id="KW-0804">Transcription</keyword>
<dbReference type="SMART" id="SM00320">
    <property type="entry name" value="WD40"/>
    <property type="match status" value="8"/>
</dbReference>
<dbReference type="InterPro" id="IPR001680">
    <property type="entry name" value="WD40_rpt"/>
</dbReference>
<dbReference type="PRINTS" id="PR00320">
    <property type="entry name" value="GPROTEINBRPT"/>
</dbReference>
<dbReference type="AlphaFoldDB" id="A0AAD5T1F8"/>
<keyword evidence="3" id="KW-0677">Repeat</keyword>
<keyword evidence="4" id="KW-0805">Transcription regulation</keyword>
<dbReference type="PANTHER" id="PTHR22846:SF2">
    <property type="entry name" value="F-BOX-LIKE_WD REPEAT-CONTAINING PROTEIN EBI"/>
    <property type="match status" value="1"/>
</dbReference>
<dbReference type="Pfam" id="PF08513">
    <property type="entry name" value="LisH"/>
    <property type="match status" value="1"/>
</dbReference>
<dbReference type="Pfam" id="PF12894">
    <property type="entry name" value="ANAPC4_WD40"/>
    <property type="match status" value="1"/>
</dbReference>